<evidence type="ECO:0008006" key="3">
    <source>
        <dbReference type="Google" id="ProtNLM"/>
    </source>
</evidence>
<protein>
    <recommendedName>
        <fullName evidence="3">Cleavage protein</fullName>
    </recommendedName>
</protein>
<evidence type="ECO:0000313" key="2">
    <source>
        <dbReference type="Proteomes" id="UP000006053"/>
    </source>
</evidence>
<dbReference type="EMBL" id="CP003348">
    <property type="protein sequence ID" value="AFM00312.1"/>
    <property type="molecule type" value="Genomic_DNA"/>
</dbReference>
<organism evidence="1 2">
    <name type="scientific">Desulfitobacterium dehalogenans (strain ATCC 51507 / DSM 9161 / JW/IU-DC1)</name>
    <dbReference type="NCBI Taxonomy" id="756499"/>
    <lineage>
        <taxon>Bacteria</taxon>
        <taxon>Bacillati</taxon>
        <taxon>Bacillota</taxon>
        <taxon>Clostridia</taxon>
        <taxon>Eubacteriales</taxon>
        <taxon>Desulfitobacteriaceae</taxon>
        <taxon>Desulfitobacterium</taxon>
    </lineage>
</organism>
<sequence>MTRRPCTANCYYYVEGRCRLKQQPIEKRHLCPYFDEQGMSRGMM</sequence>
<dbReference type="AlphaFoldDB" id="I4A8M7"/>
<dbReference type="HOGENOM" id="CLU_3215292_0_0_9"/>
<evidence type="ECO:0000313" key="1">
    <source>
        <dbReference type="EMBL" id="AFM00312.1"/>
    </source>
</evidence>
<reference evidence="1 2" key="2">
    <citation type="journal article" date="2015" name="J. Bacteriol.">
        <title>Genomic, proteomic, and biochemical analysis of the organohalide respiratory pathway in Desulfitobacterium dehalogenans.</title>
        <authorList>
            <person name="Kruse T."/>
            <person name="van de Pas B.A."/>
            <person name="Atteia A."/>
            <person name="Krab K."/>
            <person name="Hagen W.R."/>
            <person name="Goodwin L."/>
            <person name="Chain P."/>
            <person name="Boeren S."/>
            <person name="Maphosa F."/>
            <person name="Schraa G."/>
            <person name="de Vos W.M."/>
            <person name="van der Oost J."/>
            <person name="Smidt H."/>
            <person name="Stams A.J."/>
        </authorList>
    </citation>
    <scope>NUCLEOTIDE SEQUENCE [LARGE SCALE GENOMIC DNA]</scope>
    <source>
        <strain evidence="2">ATCC 51507 / DSM 9161 / JW/IU-DC1</strain>
    </source>
</reference>
<gene>
    <name evidence="1" type="ordered locus">Desde_1922</name>
</gene>
<dbReference type="STRING" id="756499.Desde_1922"/>
<name>I4A8M7_DESDJ</name>
<dbReference type="Proteomes" id="UP000006053">
    <property type="component" value="Chromosome"/>
</dbReference>
<dbReference type="KEGG" id="ddh:Desde_1922"/>
<reference evidence="2" key="1">
    <citation type="submission" date="2012-06" db="EMBL/GenBank/DDBJ databases">
        <title>Complete sequence of Desulfitobacterium dehalogenans ATCC 51507.</title>
        <authorList>
            <person name="Lucas S."/>
            <person name="Han J."/>
            <person name="Lapidus A."/>
            <person name="Cheng J.-F."/>
            <person name="Goodwin L."/>
            <person name="Pitluck S."/>
            <person name="Peters L."/>
            <person name="Ovchinnikova G."/>
            <person name="Teshima H."/>
            <person name="Detter J.C."/>
            <person name="Han C."/>
            <person name="Tapia R."/>
            <person name="Land M."/>
            <person name="Hauser L."/>
            <person name="Kyrpides N."/>
            <person name="Ivanova N."/>
            <person name="Pagani I."/>
            <person name="Kruse T."/>
            <person name="de Vos W.M."/>
            <person name="Smidt H."/>
            <person name="Woyke T."/>
        </authorList>
    </citation>
    <scope>NUCLEOTIDE SEQUENCE [LARGE SCALE GENOMIC DNA]</scope>
    <source>
        <strain evidence="2">ATCC 51507 / DSM 9161 / JW/IU-DC1</strain>
    </source>
</reference>
<accession>I4A8M7</accession>
<proteinExistence type="predicted"/>
<keyword evidence="2" id="KW-1185">Reference proteome</keyword>